<evidence type="ECO:0000256" key="4">
    <source>
        <dbReference type="ARBA" id="ARBA00022490"/>
    </source>
</evidence>
<accession>A0A5S6R179</accession>
<evidence type="ECO:0000256" key="7">
    <source>
        <dbReference type="ARBA" id="ARBA00022833"/>
    </source>
</evidence>
<evidence type="ECO:0000313" key="13">
    <source>
        <dbReference type="WBParaSite" id="TMUE_3000013059.1"/>
    </source>
</evidence>
<proteinExistence type="inferred from homology"/>
<feature type="binding site" evidence="10">
    <location>
        <position position="169"/>
    </location>
    <ligand>
        <name>Zn(2+)</name>
        <dbReference type="ChEBI" id="CHEBI:29105"/>
        <label>1</label>
    </ligand>
</feature>
<feature type="binding site" evidence="10">
    <location>
        <position position="74"/>
    </location>
    <ligand>
        <name>Zn(2+)</name>
        <dbReference type="ChEBI" id="CHEBI:29105"/>
        <label>1</label>
    </ligand>
</feature>
<feature type="domain" description="Peptidase M20 dimerisation" evidence="11">
    <location>
        <begin position="182"/>
        <end position="293"/>
    </location>
</feature>
<dbReference type="AlphaFoldDB" id="A0A5S6R179"/>
<dbReference type="Gene3D" id="1.10.150.900">
    <property type="match status" value="1"/>
</dbReference>
<comment type="similarity">
    <text evidence="2">Belongs to the peptidase M20A family.</text>
</comment>
<comment type="cofactor">
    <cofactor evidence="10">
        <name>Zn(2+)</name>
        <dbReference type="ChEBI" id="CHEBI:29105"/>
    </cofactor>
    <text evidence="10">Binds 2 Zn(2+) ions per subunit.</text>
</comment>
<dbReference type="NCBIfam" id="TIGR01880">
    <property type="entry name" value="Ac-peptdase-euk"/>
    <property type="match status" value="1"/>
</dbReference>
<dbReference type="SUPFAM" id="SSF53187">
    <property type="entry name" value="Zn-dependent exopeptidases"/>
    <property type="match status" value="1"/>
</dbReference>
<dbReference type="STRING" id="70415.A0A5S6R179"/>
<reference evidence="13" key="1">
    <citation type="submission" date="2019-12" db="UniProtKB">
        <authorList>
            <consortium name="WormBaseParasite"/>
        </authorList>
    </citation>
    <scope>IDENTIFICATION</scope>
</reference>
<dbReference type="InterPro" id="IPR011650">
    <property type="entry name" value="Peptidase_M20_dimer"/>
</dbReference>
<dbReference type="GO" id="GO:0005737">
    <property type="term" value="C:cytoplasm"/>
    <property type="evidence" value="ECO:0007669"/>
    <property type="project" value="UniProtKB-SubCell"/>
</dbReference>
<dbReference type="Pfam" id="PF07687">
    <property type="entry name" value="M20_dimer"/>
    <property type="match status" value="1"/>
</dbReference>
<dbReference type="SUPFAM" id="SSF55031">
    <property type="entry name" value="Bacterial exopeptidase dimerisation domain"/>
    <property type="match status" value="1"/>
</dbReference>
<dbReference type="PROSITE" id="PS00759">
    <property type="entry name" value="ARGE_DAPE_CPG2_2"/>
    <property type="match status" value="1"/>
</dbReference>
<feature type="binding site" evidence="10">
    <location>
        <position position="107"/>
    </location>
    <ligand>
        <name>Zn(2+)</name>
        <dbReference type="ChEBI" id="CHEBI:29105"/>
        <label>1</label>
    </ligand>
</feature>
<evidence type="ECO:0000313" key="12">
    <source>
        <dbReference type="Proteomes" id="UP000046395"/>
    </source>
</evidence>
<evidence type="ECO:0000256" key="10">
    <source>
        <dbReference type="PIRSR" id="PIRSR036696-2"/>
    </source>
</evidence>
<keyword evidence="12" id="KW-1185">Reference proteome</keyword>
<keyword evidence="4" id="KW-0963">Cytoplasm</keyword>
<dbReference type="InterPro" id="IPR001261">
    <property type="entry name" value="ArgE/DapE_CS"/>
</dbReference>
<dbReference type="PIRSF" id="PIRSF036696">
    <property type="entry name" value="ACY-1"/>
    <property type="match status" value="1"/>
</dbReference>
<keyword evidence="6" id="KW-0378">Hydrolase</keyword>
<dbReference type="InterPro" id="IPR036264">
    <property type="entry name" value="Bact_exopeptidase_dim_dom"/>
</dbReference>
<dbReference type="Pfam" id="PF01546">
    <property type="entry name" value="Peptidase_M20"/>
    <property type="match status" value="1"/>
</dbReference>
<keyword evidence="7 10" id="KW-0862">Zinc</keyword>
<dbReference type="GO" id="GO:0006520">
    <property type="term" value="P:amino acid metabolic process"/>
    <property type="evidence" value="ECO:0007669"/>
    <property type="project" value="InterPro"/>
</dbReference>
<evidence type="ECO:0000256" key="2">
    <source>
        <dbReference type="ARBA" id="ARBA00006247"/>
    </source>
</evidence>
<evidence type="ECO:0000256" key="1">
    <source>
        <dbReference type="ARBA" id="ARBA00004496"/>
    </source>
</evidence>
<feature type="active site" evidence="9">
    <location>
        <position position="76"/>
    </location>
</feature>
<feature type="binding site" evidence="10">
    <location>
        <position position="142"/>
    </location>
    <ligand>
        <name>Zn(2+)</name>
        <dbReference type="ChEBI" id="CHEBI:29105"/>
        <label>2</label>
    </ligand>
</feature>
<sequence>METNVCITRFQQYLQIRTDHPNPDYDGAIAFLSAVVEDFGLPYMKFVFVPEKPILLVTVEGQDPTLPSIFLSSHMDVVPAFFENWKFDPFGGHIDEDGKIYGRGTQDMKSIGLQYLEAMNRLKRMNISMKRSVHICFVPDEEVGSTEGMGRFVETEEFRLLNVGLCLDEGVASEDDIYRIYYAERSLWWLKIIASGNSGHASAFIEDTAAEKLYYVVGKFLEMNREEKAKLLNDHCLTVGDATSANLTMLSGGVHQNVVPSELAAYFDIRFPLTANFDALRCKFEQWLREAGVNIRFEFIHKEENTSKSPHSKDNIWWRTITNAFEQLGFKYRSEVFLGGTDARYLRCKGYNAYGFSPIICTPLLFHDHNEYIECDTYLKGISIYAHLISSLANVD</sequence>
<evidence type="ECO:0000256" key="8">
    <source>
        <dbReference type="ARBA" id="ARBA00029656"/>
    </source>
</evidence>
<feature type="binding site" evidence="10">
    <location>
        <position position="367"/>
    </location>
    <ligand>
        <name>Zn(2+)</name>
        <dbReference type="ChEBI" id="CHEBI:29105"/>
        <label>2</label>
    </ligand>
</feature>
<dbReference type="PANTHER" id="PTHR45892">
    <property type="entry name" value="AMINOACYLASE-1"/>
    <property type="match status" value="1"/>
</dbReference>
<evidence type="ECO:0000256" key="3">
    <source>
        <dbReference type="ARBA" id="ARBA00011913"/>
    </source>
</evidence>
<keyword evidence="5 10" id="KW-0479">Metal-binding</keyword>
<dbReference type="PANTHER" id="PTHR45892:SF1">
    <property type="entry name" value="AMINOACYLASE-1"/>
    <property type="match status" value="1"/>
</dbReference>
<dbReference type="FunFam" id="3.30.70.360:FF:000005">
    <property type="entry name" value="Putative Aminoacylase-1"/>
    <property type="match status" value="1"/>
</dbReference>
<dbReference type="FunFam" id="3.40.630.10:FF:000019">
    <property type="entry name" value="Aminoacylase 1"/>
    <property type="match status" value="1"/>
</dbReference>
<dbReference type="Gene3D" id="3.40.630.10">
    <property type="entry name" value="Zn peptidases"/>
    <property type="match status" value="1"/>
</dbReference>
<feature type="binding site" evidence="10">
    <location>
        <position position="107"/>
    </location>
    <ligand>
        <name>Zn(2+)</name>
        <dbReference type="ChEBI" id="CHEBI:29105"/>
        <label>2</label>
    </ligand>
</feature>
<dbReference type="EC" id="3.5.1.14" evidence="3"/>
<evidence type="ECO:0000256" key="9">
    <source>
        <dbReference type="PIRSR" id="PIRSR036696-1"/>
    </source>
</evidence>
<dbReference type="InterPro" id="IPR010159">
    <property type="entry name" value="N-acyl_aa_amidohydrolase"/>
</dbReference>
<dbReference type="GO" id="GO:0004046">
    <property type="term" value="F:aminoacylase activity"/>
    <property type="evidence" value="ECO:0007669"/>
    <property type="project" value="UniProtKB-EC"/>
</dbReference>
<dbReference type="Proteomes" id="UP000046395">
    <property type="component" value="Unassembled WGS sequence"/>
</dbReference>
<feature type="active site" description="Proton acceptor" evidence="9">
    <location>
        <position position="141"/>
    </location>
</feature>
<comment type="subcellular location">
    <subcellularLocation>
        <location evidence="1">Cytoplasm</location>
    </subcellularLocation>
</comment>
<evidence type="ECO:0000259" key="11">
    <source>
        <dbReference type="Pfam" id="PF07687"/>
    </source>
</evidence>
<organism evidence="12 13">
    <name type="scientific">Trichuris muris</name>
    <name type="common">Mouse whipworm</name>
    <dbReference type="NCBI Taxonomy" id="70415"/>
    <lineage>
        <taxon>Eukaryota</taxon>
        <taxon>Metazoa</taxon>
        <taxon>Ecdysozoa</taxon>
        <taxon>Nematoda</taxon>
        <taxon>Enoplea</taxon>
        <taxon>Dorylaimia</taxon>
        <taxon>Trichinellida</taxon>
        <taxon>Trichuridae</taxon>
        <taxon>Trichuris</taxon>
    </lineage>
</organism>
<evidence type="ECO:0000256" key="6">
    <source>
        <dbReference type="ARBA" id="ARBA00022801"/>
    </source>
</evidence>
<name>A0A5S6R179_TRIMR</name>
<dbReference type="InterPro" id="IPR002933">
    <property type="entry name" value="Peptidase_M20"/>
</dbReference>
<evidence type="ECO:0000256" key="5">
    <source>
        <dbReference type="ARBA" id="ARBA00022723"/>
    </source>
</evidence>
<dbReference type="InterPro" id="IPR052083">
    <property type="entry name" value="Aminoacylase-1_M20A"/>
</dbReference>
<dbReference type="Gene3D" id="3.30.70.360">
    <property type="match status" value="1"/>
</dbReference>
<protein>
    <recommendedName>
        <fullName evidence="3">N-acyl-aliphatic-L-amino acid amidohydrolase</fullName>
        <ecNumber evidence="3">3.5.1.14</ecNumber>
    </recommendedName>
    <alternativeName>
        <fullName evidence="8">N-acyl-L-amino-acid amidohydrolase</fullName>
    </alternativeName>
</protein>
<dbReference type="GO" id="GO:0046872">
    <property type="term" value="F:metal ion binding"/>
    <property type="evidence" value="ECO:0007669"/>
    <property type="project" value="UniProtKB-KW"/>
</dbReference>
<dbReference type="WBParaSite" id="TMUE_3000013059.1">
    <property type="protein sequence ID" value="TMUE_3000013059.1"/>
    <property type="gene ID" value="WBGene00292101"/>
</dbReference>